<dbReference type="Proteomes" id="UP001216907">
    <property type="component" value="Unassembled WGS sequence"/>
</dbReference>
<organism evidence="1 2">
    <name type="scientific">Paludisphaera mucosa</name>
    <dbReference type="NCBI Taxonomy" id="3030827"/>
    <lineage>
        <taxon>Bacteria</taxon>
        <taxon>Pseudomonadati</taxon>
        <taxon>Planctomycetota</taxon>
        <taxon>Planctomycetia</taxon>
        <taxon>Isosphaerales</taxon>
        <taxon>Isosphaeraceae</taxon>
        <taxon>Paludisphaera</taxon>
    </lineage>
</organism>
<gene>
    <name evidence="1" type="ORF">PZE19_32440</name>
</gene>
<dbReference type="EMBL" id="JARRAG010000008">
    <property type="protein sequence ID" value="MDG3008499.1"/>
    <property type="molecule type" value="Genomic_DNA"/>
</dbReference>
<name>A0ABT6FLU3_9BACT</name>
<comment type="caution">
    <text evidence="1">The sequence shown here is derived from an EMBL/GenBank/DDBJ whole genome shotgun (WGS) entry which is preliminary data.</text>
</comment>
<evidence type="ECO:0000313" key="1">
    <source>
        <dbReference type="EMBL" id="MDG3008499.1"/>
    </source>
</evidence>
<reference evidence="1 2" key="1">
    <citation type="submission" date="2023-03" db="EMBL/GenBank/DDBJ databases">
        <title>Paludisphaera mucosa sp. nov. a novel planctomycete from northern fen.</title>
        <authorList>
            <person name="Ivanova A."/>
        </authorList>
    </citation>
    <scope>NUCLEOTIDE SEQUENCE [LARGE SCALE GENOMIC DNA]</scope>
    <source>
        <strain evidence="1 2">Pla2</strain>
    </source>
</reference>
<proteinExistence type="predicted"/>
<keyword evidence="2" id="KW-1185">Reference proteome</keyword>
<dbReference type="RefSeq" id="WP_277864818.1">
    <property type="nucleotide sequence ID" value="NZ_JARRAG010000008.1"/>
</dbReference>
<protein>
    <submittedName>
        <fullName evidence="1">Uncharacterized protein</fullName>
    </submittedName>
</protein>
<accession>A0ABT6FLU3</accession>
<sequence>MESGEKFELPCPLCGANSYTWGSLGAQGLAFTPEDASLVGKLFQVGVKLPARRCDGCGNVQLFSGSPESKGR</sequence>
<evidence type="ECO:0000313" key="2">
    <source>
        <dbReference type="Proteomes" id="UP001216907"/>
    </source>
</evidence>